<protein>
    <submittedName>
        <fullName evidence="3">Uncharacterized protein</fullName>
    </submittedName>
</protein>
<accession>A0A7I7SCS5</accession>
<name>A0A7I7SCS5_9MYCO</name>
<feature type="compositionally biased region" description="Pro residues" evidence="1">
    <location>
        <begin position="108"/>
        <end position="126"/>
    </location>
</feature>
<dbReference type="EMBL" id="NCXO01000009">
    <property type="protein sequence ID" value="OSC34598.1"/>
    <property type="molecule type" value="Genomic_DNA"/>
</dbReference>
<feature type="chain" id="PRO_5043803527" evidence="2">
    <location>
        <begin position="27"/>
        <end position="126"/>
    </location>
</feature>
<keyword evidence="2" id="KW-0732">Signal</keyword>
<feature type="region of interest" description="Disordered" evidence="1">
    <location>
        <begin position="89"/>
        <end position="126"/>
    </location>
</feature>
<keyword evidence="4" id="KW-1185">Reference proteome</keyword>
<proteinExistence type="predicted"/>
<organism evidence="3 4">
    <name type="scientific">Mycolicibacillus koreensis</name>
    <dbReference type="NCBI Taxonomy" id="1069220"/>
    <lineage>
        <taxon>Bacteria</taxon>
        <taxon>Bacillati</taxon>
        <taxon>Actinomycetota</taxon>
        <taxon>Actinomycetes</taxon>
        <taxon>Mycobacteriales</taxon>
        <taxon>Mycobacteriaceae</taxon>
        <taxon>Mycolicibacillus</taxon>
    </lineage>
</organism>
<comment type="caution">
    <text evidence="3">The sequence shown here is derived from an EMBL/GenBank/DDBJ whole genome shotgun (WGS) entry which is preliminary data.</text>
</comment>
<evidence type="ECO:0000313" key="4">
    <source>
        <dbReference type="Proteomes" id="UP000193577"/>
    </source>
</evidence>
<feature type="signal peptide" evidence="2">
    <location>
        <begin position="1"/>
        <end position="26"/>
    </location>
</feature>
<gene>
    <name evidence="3" type="ORF">B8W67_06410</name>
</gene>
<evidence type="ECO:0000256" key="2">
    <source>
        <dbReference type="SAM" id="SignalP"/>
    </source>
</evidence>
<evidence type="ECO:0000313" key="3">
    <source>
        <dbReference type="EMBL" id="OSC34598.1"/>
    </source>
</evidence>
<evidence type="ECO:0000256" key="1">
    <source>
        <dbReference type="SAM" id="MobiDB-lite"/>
    </source>
</evidence>
<dbReference type="AlphaFoldDB" id="A0A7I7SCS5"/>
<dbReference type="Proteomes" id="UP000193577">
    <property type="component" value="Unassembled WGS sequence"/>
</dbReference>
<reference evidence="3 4" key="1">
    <citation type="submission" date="2017-04" db="EMBL/GenBank/DDBJ databases">
        <title>The new phylogeny of genus Mycobacterium.</title>
        <authorList>
            <person name="Tortoli E."/>
            <person name="Trovato A."/>
            <person name="Cirillo D.M."/>
        </authorList>
    </citation>
    <scope>NUCLEOTIDE SEQUENCE [LARGE SCALE GENOMIC DNA]</scope>
    <source>
        <strain evidence="3 4">KCTC 19819</strain>
    </source>
</reference>
<dbReference type="RefSeq" id="WP_085303024.1">
    <property type="nucleotide sequence ID" value="NZ_AP022594.1"/>
</dbReference>
<sequence>MIKSTLAALGAALVSAALVGAPAAHAGDPAAERAFLDEFHQAVPLVPIITWNDRLSLDLGYTICRAKRDGMDLEHYRASGWQGEAIGPALRHLCPNPQPGDKIGLDAPGPPPPPPPPPPPLPAEQA</sequence>